<keyword evidence="1" id="KW-0812">Transmembrane</keyword>
<keyword evidence="1" id="KW-1133">Transmembrane helix</keyword>
<evidence type="ECO:0000313" key="2">
    <source>
        <dbReference type="EMBL" id="MBB6550521.1"/>
    </source>
</evidence>
<dbReference type="RefSeq" id="WP_185104780.1">
    <property type="nucleotide sequence ID" value="NZ_BAAAXY010000246.1"/>
</dbReference>
<gene>
    <name evidence="2" type="ORF">HD593_005316</name>
</gene>
<feature type="transmembrane region" description="Helical" evidence="1">
    <location>
        <begin position="345"/>
        <end position="365"/>
    </location>
</feature>
<keyword evidence="3" id="KW-1185">Reference proteome</keyword>
<protein>
    <submittedName>
        <fullName evidence="2">Putative membrane protein</fullName>
    </submittedName>
</protein>
<accession>A0A7X0NW70</accession>
<comment type="caution">
    <text evidence="2">The sequence shown here is derived from an EMBL/GenBank/DDBJ whole genome shotgun (WGS) entry which is preliminary data.</text>
</comment>
<feature type="transmembrane region" description="Helical" evidence="1">
    <location>
        <begin position="80"/>
        <end position="99"/>
    </location>
</feature>
<name>A0A7X0NW70_9ACTN</name>
<dbReference type="AlphaFoldDB" id="A0A7X0NW70"/>
<evidence type="ECO:0000313" key="3">
    <source>
        <dbReference type="Proteomes" id="UP000565579"/>
    </source>
</evidence>
<dbReference type="Proteomes" id="UP000565579">
    <property type="component" value="Unassembled WGS sequence"/>
</dbReference>
<sequence length="371" mass="39166">MTMLALTCIAQTALLTVAAWTLPMLARPTLPFGVRVPAGRTADPAITAQRRRYARAVVLLGALAALLSAFAVVLTGDPDVLAVAGVLLGVADAVLYAAAHRAVRATKRRGNWYGGTRQAVTADTTWRTDPVRPPWALLLPSLIVLAATAAIGLGRYSSLPSTLATLRGLGIDVHNRVPTSPMTAFAPVLSQTALTILVPLLLVAIVRARPETDAEQPASSARRYRVYLRGIATILLAGVACVDLTLLLLALQQWGLLTPSPLVAAATWAPTLAIAAAFLLFGVRVGEAGHRLPSLRGESGSGYVQRDDDRHWHLAGTIYANRHDPAVLVHQRVGSRWTLNLGNPVAWAILAVVAVLALLSLLGVVELPSTG</sequence>
<evidence type="ECO:0000256" key="1">
    <source>
        <dbReference type="SAM" id="Phobius"/>
    </source>
</evidence>
<feature type="transmembrane region" description="Helical" evidence="1">
    <location>
        <begin position="135"/>
        <end position="156"/>
    </location>
</feature>
<feature type="transmembrane region" description="Helical" evidence="1">
    <location>
        <begin position="184"/>
        <end position="206"/>
    </location>
</feature>
<feature type="transmembrane region" description="Helical" evidence="1">
    <location>
        <begin position="53"/>
        <end position="74"/>
    </location>
</feature>
<feature type="transmembrane region" description="Helical" evidence="1">
    <location>
        <begin position="262"/>
        <end position="283"/>
    </location>
</feature>
<organism evidence="2 3">
    <name type="scientific">Nonomuraea rubra</name>
    <dbReference type="NCBI Taxonomy" id="46180"/>
    <lineage>
        <taxon>Bacteria</taxon>
        <taxon>Bacillati</taxon>
        <taxon>Actinomycetota</taxon>
        <taxon>Actinomycetes</taxon>
        <taxon>Streptosporangiales</taxon>
        <taxon>Streptosporangiaceae</taxon>
        <taxon>Nonomuraea</taxon>
    </lineage>
</organism>
<dbReference type="EMBL" id="JACHMI010000001">
    <property type="protein sequence ID" value="MBB6550521.1"/>
    <property type="molecule type" value="Genomic_DNA"/>
</dbReference>
<feature type="transmembrane region" description="Helical" evidence="1">
    <location>
        <begin position="226"/>
        <end position="250"/>
    </location>
</feature>
<keyword evidence="1" id="KW-0472">Membrane</keyword>
<dbReference type="PANTHER" id="PTHR37810:SF9">
    <property type="entry name" value="MEMBRANE PROTEIN"/>
    <property type="match status" value="1"/>
</dbReference>
<reference evidence="2 3" key="1">
    <citation type="submission" date="2020-08" db="EMBL/GenBank/DDBJ databases">
        <title>Sequencing the genomes of 1000 actinobacteria strains.</title>
        <authorList>
            <person name="Klenk H.-P."/>
        </authorList>
    </citation>
    <scope>NUCLEOTIDE SEQUENCE [LARGE SCALE GENOMIC DNA]</scope>
    <source>
        <strain evidence="2 3">DSM 43768</strain>
    </source>
</reference>
<proteinExistence type="predicted"/>
<dbReference type="PANTHER" id="PTHR37810">
    <property type="entry name" value="IMMUNITY PROTEIN SDPI"/>
    <property type="match status" value="1"/>
</dbReference>
<dbReference type="GO" id="GO:0009636">
    <property type="term" value="P:response to toxic substance"/>
    <property type="evidence" value="ECO:0007669"/>
    <property type="project" value="TreeGrafter"/>
</dbReference>